<dbReference type="Proteomes" id="UP001596472">
    <property type="component" value="Unassembled WGS sequence"/>
</dbReference>
<organism evidence="1 2">
    <name type="scientific">Haloferula chungangensis</name>
    <dbReference type="NCBI Taxonomy" id="1048331"/>
    <lineage>
        <taxon>Bacteria</taxon>
        <taxon>Pseudomonadati</taxon>
        <taxon>Verrucomicrobiota</taxon>
        <taxon>Verrucomicrobiia</taxon>
        <taxon>Verrucomicrobiales</taxon>
        <taxon>Verrucomicrobiaceae</taxon>
        <taxon>Haloferula</taxon>
    </lineage>
</organism>
<dbReference type="RefSeq" id="WP_379710758.1">
    <property type="nucleotide sequence ID" value="NZ_JBHTBS010000003.1"/>
</dbReference>
<sequence>MIRKLIVIMGCIHLLGGSFGVLQIVAWAGMLVQYSSSEGVSEGISKTFDGEHPCSLCLAIKEVKDQQSEKQPLQVASDKLSLKELALPTIITLRNPTSRPTVIPPFLDPIEHCGSRADSPPVPPPRLLS</sequence>
<comment type="caution">
    <text evidence="1">The sequence shown here is derived from an EMBL/GenBank/DDBJ whole genome shotgun (WGS) entry which is preliminary data.</text>
</comment>
<evidence type="ECO:0008006" key="3">
    <source>
        <dbReference type="Google" id="ProtNLM"/>
    </source>
</evidence>
<evidence type="ECO:0000313" key="1">
    <source>
        <dbReference type="EMBL" id="MFC7336926.1"/>
    </source>
</evidence>
<protein>
    <recommendedName>
        <fullName evidence="3">DUF2946 domain-containing protein</fullName>
    </recommendedName>
</protein>
<keyword evidence="2" id="KW-1185">Reference proteome</keyword>
<evidence type="ECO:0000313" key="2">
    <source>
        <dbReference type="Proteomes" id="UP001596472"/>
    </source>
</evidence>
<proteinExistence type="predicted"/>
<name>A0ABW2L5T9_9BACT</name>
<gene>
    <name evidence="1" type="ORF">ACFQY0_07035</name>
</gene>
<dbReference type="EMBL" id="JBHTBS010000003">
    <property type="protein sequence ID" value="MFC7336926.1"/>
    <property type="molecule type" value="Genomic_DNA"/>
</dbReference>
<reference evidence="2" key="1">
    <citation type="journal article" date="2019" name="Int. J. Syst. Evol. Microbiol.">
        <title>The Global Catalogue of Microorganisms (GCM) 10K type strain sequencing project: providing services to taxonomists for standard genome sequencing and annotation.</title>
        <authorList>
            <consortium name="The Broad Institute Genomics Platform"/>
            <consortium name="The Broad Institute Genome Sequencing Center for Infectious Disease"/>
            <person name="Wu L."/>
            <person name="Ma J."/>
        </authorList>
    </citation>
    <scope>NUCLEOTIDE SEQUENCE [LARGE SCALE GENOMIC DNA]</scope>
    <source>
        <strain evidence="2">CGMCC 4.1467</strain>
    </source>
</reference>
<accession>A0ABW2L5T9</accession>